<feature type="transmembrane region" description="Helical" evidence="1">
    <location>
        <begin position="83"/>
        <end position="113"/>
    </location>
</feature>
<protein>
    <recommendedName>
        <fullName evidence="2">Prepilin type IV endopeptidase peptidase domain-containing protein</fullName>
    </recommendedName>
</protein>
<dbReference type="EMBL" id="JWYV01000010">
    <property type="protein sequence ID" value="KKC99466.1"/>
    <property type="molecule type" value="Genomic_DNA"/>
</dbReference>
<accession>A0A0F5VCD7</accession>
<feature type="transmembrane region" description="Helical" evidence="1">
    <location>
        <begin position="53"/>
        <end position="71"/>
    </location>
</feature>
<reference evidence="3 4" key="1">
    <citation type="submission" date="2014-12" db="EMBL/GenBank/DDBJ databases">
        <title>Mercury Reductase activity and rhizosphere competence traits in the genome of root associated Photobacterium halotolerans MELD1.</title>
        <authorList>
            <person name="Mathew D.C."/>
            <person name="Huang C.-C."/>
        </authorList>
    </citation>
    <scope>NUCLEOTIDE SEQUENCE [LARGE SCALE GENOMIC DNA]</scope>
    <source>
        <strain evidence="3 4">MELD1</strain>
    </source>
</reference>
<evidence type="ECO:0000259" key="2">
    <source>
        <dbReference type="Pfam" id="PF01478"/>
    </source>
</evidence>
<dbReference type="InterPro" id="IPR000045">
    <property type="entry name" value="Prepilin_IV_endopep_pep"/>
</dbReference>
<proteinExistence type="predicted"/>
<name>A0A0F5VCD7_9GAMM</name>
<dbReference type="PATRIC" id="fig|265726.11.peg.701"/>
<comment type="caution">
    <text evidence="3">The sequence shown here is derived from an EMBL/GenBank/DDBJ whole genome shotgun (WGS) entry which is preliminary data.</text>
</comment>
<dbReference type="OrthoDB" id="5817096at2"/>
<dbReference type="Proteomes" id="UP000033633">
    <property type="component" value="Unassembled WGS sequence"/>
</dbReference>
<organism evidence="3 4">
    <name type="scientific">Photobacterium halotolerans</name>
    <dbReference type="NCBI Taxonomy" id="265726"/>
    <lineage>
        <taxon>Bacteria</taxon>
        <taxon>Pseudomonadati</taxon>
        <taxon>Pseudomonadota</taxon>
        <taxon>Gammaproteobacteria</taxon>
        <taxon>Vibrionales</taxon>
        <taxon>Vibrionaceae</taxon>
        <taxon>Photobacterium</taxon>
    </lineage>
</organism>
<dbReference type="GO" id="GO:0004190">
    <property type="term" value="F:aspartic-type endopeptidase activity"/>
    <property type="evidence" value="ECO:0007669"/>
    <property type="project" value="InterPro"/>
</dbReference>
<gene>
    <name evidence="3" type="ORF">KY46_12490</name>
</gene>
<feature type="transmembrane region" description="Helical" evidence="1">
    <location>
        <begin position="26"/>
        <end position="46"/>
    </location>
</feature>
<evidence type="ECO:0000313" key="4">
    <source>
        <dbReference type="Proteomes" id="UP000033633"/>
    </source>
</evidence>
<dbReference type="Pfam" id="PF01478">
    <property type="entry name" value="Peptidase_A24"/>
    <property type="match status" value="1"/>
</dbReference>
<feature type="transmembrane region" description="Helical" evidence="1">
    <location>
        <begin position="120"/>
        <end position="136"/>
    </location>
</feature>
<keyword evidence="1" id="KW-1133">Transmembrane helix</keyword>
<keyword evidence="1" id="KW-0472">Membrane</keyword>
<dbReference type="GO" id="GO:0016020">
    <property type="term" value="C:membrane"/>
    <property type="evidence" value="ECO:0007669"/>
    <property type="project" value="InterPro"/>
</dbReference>
<keyword evidence="4" id="KW-1185">Reference proteome</keyword>
<feature type="domain" description="Prepilin type IV endopeptidase peptidase" evidence="2">
    <location>
        <begin position="6"/>
        <end position="110"/>
    </location>
</feature>
<dbReference type="STRING" id="265726.KY46_12490"/>
<dbReference type="AlphaFoldDB" id="A0A0F5VCD7"/>
<sequence>MVLQYLLILVVFICSIQDLSSRRVSNLFVILLLAISLLFIFTEVDIELNDWEFHHLWSVALVSVITFPLFYKGLFGAADVKLLIVIAMITPVNVMLDIFLYSFLSFLVYWWLFARGQKEAPFVPSLLVGVVVSLWIL</sequence>
<evidence type="ECO:0000256" key="1">
    <source>
        <dbReference type="SAM" id="Phobius"/>
    </source>
</evidence>
<dbReference type="Gene3D" id="1.20.120.1220">
    <property type="match status" value="1"/>
</dbReference>
<keyword evidence="1" id="KW-0812">Transmembrane</keyword>
<dbReference type="RefSeq" id="WP_082095767.1">
    <property type="nucleotide sequence ID" value="NZ_JWYV01000010.1"/>
</dbReference>
<evidence type="ECO:0000313" key="3">
    <source>
        <dbReference type="EMBL" id="KKC99466.1"/>
    </source>
</evidence>